<dbReference type="EMBL" id="CADCTQ010000001">
    <property type="protein sequence ID" value="CAA9210943.1"/>
    <property type="molecule type" value="Genomic_DNA"/>
</dbReference>
<evidence type="ECO:0000256" key="2">
    <source>
        <dbReference type="ARBA" id="ARBA00023002"/>
    </source>
</evidence>
<sequence length="252" mass="26379">MDRLKDKVAIITGGGSGIGAATSVLFARNGAKVMITGNKEEEIKRVAGQIEQTYGAGAVGYAVHDISKEADWKTVAEKTLSRFGKIDILVNNAGMSGNLFIPLQERTQEEFALVLAVNLTGTFLGIKTVVPHLKRGGSIVNTSSIAGITGNAGGFAYTASKGGQRLLTKGAAIELAEGGIRVNSVHPGYVDTPMVRDLKEAQAFKEESIASTPMKRGAAPEEIAQGILFLASDEASFVTGAELIMDGGFTAY</sequence>
<keyword evidence="2 3" id="KW-0560">Oxidoreductase</keyword>
<gene>
    <name evidence="3" type="ORF">AVDCRST_MAG56-2365</name>
</gene>
<dbReference type="PANTHER" id="PTHR24321">
    <property type="entry name" value="DEHYDROGENASES, SHORT CHAIN"/>
    <property type="match status" value="1"/>
</dbReference>
<dbReference type="PANTHER" id="PTHR24321:SF8">
    <property type="entry name" value="ESTRADIOL 17-BETA-DEHYDROGENASE 8-RELATED"/>
    <property type="match status" value="1"/>
</dbReference>
<dbReference type="SUPFAM" id="SSF51735">
    <property type="entry name" value="NAD(P)-binding Rossmann-fold domains"/>
    <property type="match status" value="1"/>
</dbReference>
<proteinExistence type="inferred from homology"/>
<comment type="similarity">
    <text evidence="1">Belongs to the short-chain dehydrogenases/reductases (SDR) family.</text>
</comment>
<evidence type="ECO:0000313" key="3">
    <source>
        <dbReference type="EMBL" id="CAA9210943.1"/>
    </source>
</evidence>
<reference evidence="3" key="1">
    <citation type="submission" date="2020-02" db="EMBL/GenBank/DDBJ databases">
        <authorList>
            <person name="Meier V. D."/>
        </authorList>
    </citation>
    <scope>NUCLEOTIDE SEQUENCE</scope>
    <source>
        <strain evidence="3">AVDCRST_MAG56</strain>
    </source>
</reference>
<dbReference type="InterPro" id="IPR002347">
    <property type="entry name" value="SDR_fam"/>
</dbReference>
<protein>
    <submittedName>
        <fullName evidence="3">3-oxoacyl-[acyl-carrier protein] reductase</fullName>
        <ecNumber evidence="3">1.1.1.100</ecNumber>
    </submittedName>
</protein>
<dbReference type="NCBIfam" id="NF005559">
    <property type="entry name" value="PRK07231.1"/>
    <property type="match status" value="1"/>
</dbReference>
<dbReference type="InterPro" id="IPR036291">
    <property type="entry name" value="NAD(P)-bd_dom_sf"/>
</dbReference>
<organism evidence="3">
    <name type="scientific">uncultured Cytophagales bacterium</name>
    <dbReference type="NCBI Taxonomy" id="158755"/>
    <lineage>
        <taxon>Bacteria</taxon>
        <taxon>Pseudomonadati</taxon>
        <taxon>Bacteroidota</taxon>
        <taxon>Sphingobacteriia</taxon>
        <taxon>Sphingobacteriales</taxon>
        <taxon>environmental samples</taxon>
    </lineage>
</organism>
<accession>A0A6J4H0L3</accession>
<name>A0A6J4H0L3_9SPHI</name>
<dbReference type="PRINTS" id="PR00080">
    <property type="entry name" value="SDRFAMILY"/>
</dbReference>
<dbReference type="AlphaFoldDB" id="A0A6J4H0L3"/>
<dbReference type="Gene3D" id="3.40.50.720">
    <property type="entry name" value="NAD(P)-binding Rossmann-like Domain"/>
    <property type="match status" value="1"/>
</dbReference>
<dbReference type="GO" id="GO:0004316">
    <property type="term" value="F:3-oxoacyl-[acyl-carrier-protein] reductase (NADPH) activity"/>
    <property type="evidence" value="ECO:0007669"/>
    <property type="project" value="UniProtKB-EC"/>
</dbReference>
<evidence type="ECO:0000256" key="1">
    <source>
        <dbReference type="ARBA" id="ARBA00006484"/>
    </source>
</evidence>
<dbReference type="FunFam" id="3.40.50.720:FF:000084">
    <property type="entry name" value="Short-chain dehydrogenase reductase"/>
    <property type="match status" value="1"/>
</dbReference>
<dbReference type="PRINTS" id="PR00081">
    <property type="entry name" value="GDHRDH"/>
</dbReference>
<dbReference type="EC" id="1.1.1.100" evidence="3"/>
<dbReference type="Pfam" id="PF13561">
    <property type="entry name" value="adh_short_C2"/>
    <property type="match status" value="1"/>
</dbReference>